<evidence type="ECO:0000313" key="1">
    <source>
        <dbReference type="EMBL" id="KAA0676594.1"/>
    </source>
</evidence>
<gene>
    <name evidence="1" type="ORF">DS837_30565</name>
</gene>
<comment type="caution">
    <text evidence="1">The sequence shown here is derived from an EMBL/GenBank/DDBJ whole genome shotgun (WGS) entry which is preliminary data.</text>
</comment>
<dbReference type="EMBL" id="QOKV01000043">
    <property type="protein sequence ID" value="KAA0676594.1"/>
    <property type="molecule type" value="Genomic_DNA"/>
</dbReference>
<organism evidence="1 2">
    <name type="scientific">Azospirillum brasilense</name>
    <dbReference type="NCBI Taxonomy" id="192"/>
    <lineage>
        <taxon>Bacteria</taxon>
        <taxon>Pseudomonadati</taxon>
        <taxon>Pseudomonadota</taxon>
        <taxon>Alphaproteobacteria</taxon>
        <taxon>Rhodospirillales</taxon>
        <taxon>Azospirillaceae</taxon>
        <taxon>Azospirillum</taxon>
    </lineage>
</organism>
<accession>A0A6L3ARV5</accession>
<name>A0A6L3ARV5_AZOBR</name>
<evidence type="ECO:0000313" key="2">
    <source>
        <dbReference type="Proteomes" id="UP000476837"/>
    </source>
</evidence>
<dbReference type="Proteomes" id="UP000476837">
    <property type="component" value="Unassembled WGS sequence"/>
</dbReference>
<protein>
    <submittedName>
        <fullName evidence="1">Uncharacterized protein</fullName>
    </submittedName>
</protein>
<dbReference type="AlphaFoldDB" id="A0A6L3ARV5"/>
<dbReference type="RefSeq" id="WP_149168225.1">
    <property type="nucleotide sequence ID" value="NZ_QOKV01000043.1"/>
</dbReference>
<proteinExistence type="predicted"/>
<sequence>MSIEPEGCLDLVGSQVAGWAWLPAEPDRRLRVEVLFGDPPLRVETLADQHRPDLEAAGKGDGRHGFTVSVVGAPRSGALGVARG</sequence>
<reference evidence="1 2" key="1">
    <citation type="submission" date="2018-07" db="EMBL/GenBank/DDBJ databases">
        <title>Genome sequence of Roseomonas fauriae ATCC 49958.</title>
        <authorList>
            <person name="Sant'Anna F.H."/>
            <person name="Baldani J.I."/>
            <person name="Zilli J.E."/>
            <person name="Reis V.M."/>
            <person name="Hartmann A."/>
            <person name="Cruz L."/>
            <person name="de Souza E.M."/>
            <person name="de Oliveira Pedrosa F."/>
            <person name="Passaglia L.M.P."/>
        </authorList>
    </citation>
    <scope>NUCLEOTIDE SEQUENCE [LARGE SCALE GENOMIC DNA]</scope>
    <source>
        <strain evidence="1 2">ATCC 49958</strain>
    </source>
</reference>